<dbReference type="STRING" id="1291052.FC18_GL001703"/>
<name>A0A0R1ZPA2_9LACO</name>
<dbReference type="AlphaFoldDB" id="A0A0R1ZPA2"/>
<feature type="domain" description="Major facilitator superfamily (MFS) profile" evidence="7">
    <location>
        <begin position="6"/>
        <end position="389"/>
    </location>
</feature>
<dbReference type="Proteomes" id="UP000051679">
    <property type="component" value="Unassembled WGS sequence"/>
</dbReference>
<feature type="transmembrane region" description="Helical" evidence="6">
    <location>
        <begin position="271"/>
        <end position="290"/>
    </location>
</feature>
<feature type="transmembrane region" description="Helical" evidence="6">
    <location>
        <begin position="342"/>
        <end position="360"/>
    </location>
</feature>
<accession>A0A0R1ZPA2</accession>
<gene>
    <name evidence="8" type="ORF">FC18_GL001703</name>
</gene>
<evidence type="ECO:0000256" key="3">
    <source>
        <dbReference type="ARBA" id="ARBA00022692"/>
    </source>
</evidence>
<feature type="transmembrane region" description="Helical" evidence="6">
    <location>
        <begin position="38"/>
        <end position="63"/>
    </location>
</feature>
<evidence type="ECO:0000256" key="1">
    <source>
        <dbReference type="ARBA" id="ARBA00004651"/>
    </source>
</evidence>
<dbReference type="RefSeq" id="WP_054678025.1">
    <property type="nucleotide sequence ID" value="NZ_AYYO01000037.1"/>
</dbReference>
<evidence type="ECO:0000313" key="8">
    <source>
        <dbReference type="EMBL" id="KRM54996.1"/>
    </source>
</evidence>
<dbReference type="PANTHER" id="PTHR23523">
    <property type="match status" value="1"/>
</dbReference>
<sequence>MTKKRSTWLITLGILLVGANLRLPITMMPPILPMLEQAIGLPASLSGMITTIPLLMFAIVSPLMGRWGSKHGNEAVLLGALIVLAVGSYLRLIPVTWAVLLGTCGIGIGIAGGNVLLPAIIKDQFPTSVAAKTTLYTTMMPLAASFGTAAASPIAKHTSLTAALGGLSVVGIFGLVVWILALPQMRKPQVEATGQHTAARSMWRTPKAWIVLAYFGLQSIAYYSFVTWLPTLWHAAGFSTIAAGNLATVFQLSGLPLSMTVPMIAERKHGLAAINLFGGLGFVLGALGLLTGSTNLAFNVVLAAVMGAASGAAFSICIIFFQKRTDSAADTARLSGMAQSGGYVIAAIGPVAFGMISSALGSWNLVIWLLLAITVGMFLCGLAIIRFRSVFD</sequence>
<feature type="transmembrane region" description="Helical" evidence="6">
    <location>
        <begin position="296"/>
        <end position="321"/>
    </location>
</feature>
<dbReference type="InterPro" id="IPR011701">
    <property type="entry name" value="MFS"/>
</dbReference>
<evidence type="ECO:0000259" key="7">
    <source>
        <dbReference type="PROSITE" id="PS50850"/>
    </source>
</evidence>
<dbReference type="InterPro" id="IPR052524">
    <property type="entry name" value="MFS_Cyanate_Porter"/>
</dbReference>
<evidence type="ECO:0000256" key="5">
    <source>
        <dbReference type="ARBA" id="ARBA00023136"/>
    </source>
</evidence>
<dbReference type="InterPro" id="IPR020846">
    <property type="entry name" value="MFS_dom"/>
</dbReference>
<feature type="transmembrane region" description="Helical" evidence="6">
    <location>
        <begin position="75"/>
        <end position="93"/>
    </location>
</feature>
<evidence type="ECO:0000256" key="6">
    <source>
        <dbReference type="SAM" id="Phobius"/>
    </source>
</evidence>
<dbReference type="Pfam" id="PF07690">
    <property type="entry name" value="MFS_1"/>
    <property type="match status" value="1"/>
</dbReference>
<dbReference type="GO" id="GO:0005886">
    <property type="term" value="C:plasma membrane"/>
    <property type="evidence" value="ECO:0007669"/>
    <property type="project" value="UniProtKB-SubCell"/>
</dbReference>
<evidence type="ECO:0000256" key="4">
    <source>
        <dbReference type="ARBA" id="ARBA00022989"/>
    </source>
</evidence>
<feature type="transmembrane region" description="Helical" evidence="6">
    <location>
        <begin position="160"/>
        <end position="181"/>
    </location>
</feature>
<keyword evidence="3 6" id="KW-0812">Transmembrane</keyword>
<keyword evidence="5 6" id="KW-0472">Membrane</keyword>
<dbReference type="GO" id="GO:0022857">
    <property type="term" value="F:transmembrane transporter activity"/>
    <property type="evidence" value="ECO:0007669"/>
    <property type="project" value="InterPro"/>
</dbReference>
<keyword evidence="4 6" id="KW-1133">Transmembrane helix</keyword>
<feature type="transmembrane region" description="Helical" evidence="6">
    <location>
        <begin position="366"/>
        <end position="385"/>
    </location>
</feature>
<organism evidence="8 9">
    <name type="scientific">Lacticaseibacillus sharpeae JCM 1186 = DSM 20505</name>
    <dbReference type="NCBI Taxonomy" id="1291052"/>
    <lineage>
        <taxon>Bacteria</taxon>
        <taxon>Bacillati</taxon>
        <taxon>Bacillota</taxon>
        <taxon>Bacilli</taxon>
        <taxon>Lactobacillales</taxon>
        <taxon>Lactobacillaceae</taxon>
        <taxon>Lacticaseibacillus</taxon>
    </lineage>
</organism>
<feature type="transmembrane region" description="Helical" evidence="6">
    <location>
        <begin position="231"/>
        <end position="250"/>
    </location>
</feature>
<feature type="transmembrane region" description="Helical" evidence="6">
    <location>
        <begin position="133"/>
        <end position="154"/>
    </location>
</feature>
<dbReference type="PROSITE" id="PS50850">
    <property type="entry name" value="MFS"/>
    <property type="match status" value="1"/>
</dbReference>
<proteinExistence type="predicted"/>
<dbReference type="EMBL" id="AYYO01000037">
    <property type="protein sequence ID" value="KRM54996.1"/>
    <property type="molecule type" value="Genomic_DNA"/>
</dbReference>
<dbReference type="OrthoDB" id="9797740at2"/>
<dbReference type="InterPro" id="IPR036259">
    <property type="entry name" value="MFS_trans_sf"/>
</dbReference>
<dbReference type="SUPFAM" id="SSF103473">
    <property type="entry name" value="MFS general substrate transporter"/>
    <property type="match status" value="1"/>
</dbReference>
<protein>
    <submittedName>
        <fullName evidence="8">Cyanate permease</fullName>
    </submittedName>
</protein>
<keyword evidence="9" id="KW-1185">Reference proteome</keyword>
<keyword evidence="2" id="KW-0813">Transport</keyword>
<dbReference type="PANTHER" id="PTHR23523:SF2">
    <property type="entry name" value="2-NITROIMIDAZOLE TRANSPORTER"/>
    <property type="match status" value="1"/>
</dbReference>
<comment type="caution">
    <text evidence="8">The sequence shown here is derived from an EMBL/GenBank/DDBJ whole genome shotgun (WGS) entry which is preliminary data.</text>
</comment>
<evidence type="ECO:0000256" key="2">
    <source>
        <dbReference type="ARBA" id="ARBA00022448"/>
    </source>
</evidence>
<feature type="transmembrane region" description="Helical" evidence="6">
    <location>
        <begin position="99"/>
        <end position="121"/>
    </location>
</feature>
<comment type="subcellular location">
    <subcellularLocation>
        <location evidence="1">Cell membrane</location>
        <topology evidence="1">Multi-pass membrane protein</topology>
    </subcellularLocation>
</comment>
<reference evidence="8 9" key="1">
    <citation type="journal article" date="2015" name="Genome Announc.">
        <title>Expanding the biotechnology potential of lactobacilli through comparative genomics of 213 strains and associated genera.</title>
        <authorList>
            <person name="Sun Z."/>
            <person name="Harris H.M."/>
            <person name="McCann A."/>
            <person name="Guo C."/>
            <person name="Argimon S."/>
            <person name="Zhang W."/>
            <person name="Yang X."/>
            <person name="Jeffery I.B."/>
            <person name="Cooney J.C."/>
            <person name="Kagawa T.F."/>
            <person name="Liu W."/>
            <person name="Song Y."/>
            <person name="Salvetti E."/>
            <person name="Wrobel A."/>
            <person name="Rasinkangas P."/>
            <person name="Parkhill J."/>
            <person name="Rea M.C."/>
            <person name="O'Sullivan O."/>
            <person name="Ritari J."/>
            <person name="Douillard F.P."/>
            <person name="Paul Ross R."/>
            <person name="Yang R."/>
            <person name="Briner A.E."/>
            <person name="Felis G.E."/>
            <person name="de Vos W.M."/>
            <person name="Barrangou R."/>
            <person name="Klaenhammer T.R."/>
            <person name="Caufield P.W."/>
            <person name="Cui Y."/>
            <person name="Zhang H."/>
            <person name="O'Toole P.W."/>
        </authorList>
    </citation>
    <scope>NUCLEOTIDE SEQUENCE [LARGE SCALE GENOMIC DNA]</scope>
    <source>
        <strain evidence="8 9">DSM 20505</strain>
    </source>
</reference>
<feature type="transmembrane region" description="Helical" evidence="6">
    <location>
        <begin position="208"/>
        <end position="225"/>
    </location>
</feature>
<dbReference type="Gene3D" id="1.20.1250.20">
    <property type="entry name" value="MFS general substrate transporter like domains"/>
    <property type="match status" value="1"/>
</dbReference>
<dbReference type="PATRIC" id="fig|1291052.5.peg.1742"/>
<evidence type="ECO:0000313" key="9">
    <source>
        <dbReference type="Proteomes" id="UP000051679"/>
    </source>
</evidence>